<dbReference type="Proteomes" id="UP000018721">
    <property type="component" value="Unassembled WGS sequence"/>
</dbReference>
<keyword evidence="2" id="KW-1185">Reference proteome</keyword>
<proteinExistence type="predicted"/>
<evidence type="ECO:0000313" key="2">
    <source>
        <dbReference type="Proteomes" id="UP000018721"/>
    </source>
</evidence>
<sequence>MSTADGLASWKQRECQALPSTLRTGVEITGDNLTKVNMSASTYGISRNSSEALTLLPARQAICCAHRSCLPIRLETPHRSRSIHQHSLECKMTTPKRPSDIPTSVLFAVGRWPHHRFRPRTCGVAVVATWCTSDRHSGEILQRRGAHG</sequence>
<gene>
    <name evidence="1" type="ORF">F443_02351</name>
</gene>
<name>V9FTT2_PHYNI</name>
<reference evidence="1 2" key="1">
    <citation type="submission" date="2013-11" db="EMBL/GenBank/DDBJ databases">
        <title>The Genome Sequence of Phytophthora parasitica P1569.</title>
        <authorList>
            <consortium name="The Broad Institute Genomics Platform"/>
            <person name="Russ C."/>
            <person name="Tyler B."/>
            <person name="Panabieres F."/>
            <person name="Shan W."/>
            <person name="Tripathy S."/>
            <person name="Grunwald N."/>
            <person name="Machado M."/>
            <person name="Johnson C.S."/>
            <person name="Arredondo F."/>
            <person name="Hong C."/>
            <person name="Coffey M."/>
            <person name="Young S.K."/>
            <person name="Zeng Q."/>
            <person name="Gargeya S."/>
            <person name="Fitzgerald M."/>
            <person name="Abouelleil A."/>
            <person name="Alvarado L."/>
            <person name="Chapman S.B."/>
            <person name="Gainer-Dewar J."/>
            <person name="Goldberg J."/>
            <person name="Griggs A."/>
            <person name="Gujja S."/>
            <person name="Hansen M."/>
            <person name="Howarth C."/>
            <person name="Imamovic A."/>
            <person name="Ireland A."/>
            <person name="Larimer J."/>
            <person name="McCowan C."/>
            <person name="Murphy C."/>
            <person name="Pearson M."/>
            <person name="Poon T.W."/>
            <person name="Priest M."/>
            <person name="Roberts A."/>
            <person name="Saif S."/>
            <person name="Shea T."/>
            <person name="Sykes S."/>
            <person name="Wortman J."/>
            <person name="Nusbaum C."/>
            <person name="Birren B."/>
        </authorList>
    </citation>
    <scope>NUCLEOTIDE SEQUENCE [LARGE SCALE GENOMIC DNA]</scope>
    <source>
        <strain evidence="1 2">P1569</strain>
    </source>
</reference>
<dbReference type="EMBL" id="ANIZ01000416">
    <property type="protein sequence ID" value="ETI54890.1"/>
    <property type="molecule type" value="Genomic_DNA"/>
</dbReference>
<dbReference type="HOGENOM" id="CLU_1762420_0_0_1"/>
<comment type="caution">
    <text evidence="1">The sequence shown here is derived from an EMBL/GenBank/DDBJ whole genome shotgun (WGS) entry which is preliminary data.</text>
</comment>
<dbReference type="AlphaFoldDB" id="V9FTT2"/>
<evidence type="ECO:0000313" key="1">
    <source>
        <dbReference type="EMBL" id="ETI54890.1"/>
    </source>
</evidence>
<accession>V9FTT2</accession>
<organism evidence="1 2">
    <name type="scientific">Phytophthora nicotianae P1569</name>
    <dbReference type="NCBI Taxonomy" id="1317065"/>
    <lineage>
        <taxon>Eukaryota</taxon>
        <taxon>Sar</taxon>
        <taxon>Stramenopiles</taxon>
        <taxon>Oomycota</taxon>
        <taxon>Peronosporomycetes</taxon>
        <taxon>Peronosporales</taxon>
        <taxon>Peronosporaceae</taxon>
        <taxon>Phytophthora</taxon>
    </lineage>
</organism>
<protein>
    <submittedName>
        <fullName evidence="1">Uncharacterized protein</fullName>
    </submittedName>
</protein>